<sequence>MIAEIRDYHARAHIRFDWVFAENSWGFHNSREADVLLEEGHQYADWTLEILAEE</sequence>
<dbReference type="Pfam" id="PF02335">
    <property type="entry name" value="Cytochrom_C552"/>
    <property type="match status" value="1"/>
</dbReference>
<gene>
    <name evidence="1" type="ORF">D5R97_09865</name>
</gene>
<dbReference type="GO" id="GO:0042597">
    <property type="term" value="C:periplasmic space"/>
    <property type="evidence" value="ECO:0007669"/>
    <property type="project" value="InterPro"/>
</dbReference>
<dbReference type="GO" id="GO:0042279">
    <property type="term" value="F:nitrite reductase (cytochrome, ammonia-forming) activity"/>
    <property type="evidence" value="ECO:0007669"/>
    <property type="project" value="InterPro"/>
</dbReference>
<reference evidence="1 2" key="1">
    <citation type="submission" date="2018-08" db="EMBL/GenBank/DDBJ databases">
        <title>The metabolism and importance of syntrophic acetate oxidation coupled to methane or sulfide production in haloalkaline environments.</title>
        <authorList>
            <person name="Timmers P.H.A."/>
            <person name="Vavourakis C.D."/>
            <person name="Sorokin D.Y."/>
            <person name="Sinninghe Damste J.S."/>
            <person name="Muyzer G."/>
            <person name="Stams A.J.M."/>
            <person name="Plugge C.M."/>
        </authorList>
    </citation>
    <scope>NUCLEOTIDE SEQUENCE [LARGE SCALE GENOMIC DNA]</scope>
    <source>
        <strain evidence="1">MSAO_Bac1</strain>
    </source>
</reference>
<dbReference type="InterPro" id="IPR003321">
    <property type="entry name" value="Cyt_c552"/>
</dbReference>
<organism evidence="1 2">
    <name type="scientific">Candidatus Syntrophonatronum acetioxidans</name>
    <dbReference type="NCBI Taxonomy" id="1795816"/>
    <lineage>
        <taxon>Bacteria</taxon>
        <taxon>Bacillati</taxon>
        <taxon>Bacillota</taxon>
        <taxon>Clostridia</taxon>
        <taxon>Eubacteriales</taxon>
        <taxon>Syntrophomonadaceae</taxon>
        <taxon>Candidatus Syntrophonatronum</taxon>
    </lineage>
</organism>
<dbReference type="SUPFAM" id="SSF48695">
    <property type="entry name" value="Multiheme cytochromes"/>
    <property type="match status" value="1"/>
</dbReference>
<name>A0A424Y9L5_9FIRM</name>
<proteinExistence type="predicted"/>
<dbReference type="Proteomes" id="UP000285138">
    <property type="component" value="Unassembled WGS sequence"/>
</dbReference>
<comment type="caution">
    <text evidence="1">The sequence shown here is derived from an EMBL/GenBank/DDBJ whole genome shotgun (WGS) entry which is preliminary data.</text>
</comment>
<protein>
    <submittedName>
        <fullName evidence="1">Ammonia-forming cytochrome c nitrite reductase subunit c552</fullName>
    </submittedName>
</protein>
<dbReference type="InterPro" id="IPR036280">
    <property type="entry name" value="Multihaem_cyt_sf"/>
</dbReference>
<dbReference type="AlphaFoldDB" id="A0A424Y9L5"/>
<evidence type="ECO:0000313" key="1">
    <source>
        <dbReference type="EMBL" id="RQD73104.1"/>
    </source>
</evidence>
<dbReference type="Gene3D" id="1.20.140.10">
    <property type="entry name" value="Butyryl-CoA Dehydrogenase, subunit A, domain 3"/>
    <property type="match status" value="1"/>
</dbReference>
<accession>A0A424Y9L5</accession>
<evidence type="ECO:0000313" key="2">
    <source>
        <dbReference type="Proteomes" id="UP000285138"/>
    </source>
</evidence>
<dbReference type="EMBL" id="QZAA01000278">
    <property type="protein sequence ID" value="RQD73104.1"/>
    <property type="molecule type" value="Genomic_DNA"/>
</dbReference>